<evidence type="ECO:0000313" key="2">
    <source>
        <dbReference type="Proteomes" id="UP000317650"/>
    </source>
</evidence>
<evidence type="ECO:0000313" key="1">
    <source>
        <dbReference type="EMBL" id="THU56606.1"/>
    </source>
</evidence>
<comment type="caution">
    <text evidence="1">The sequence shown here is derived from an EMBL/GenBank/DDBJ whole genome shotgun (WGS) entry which is preliminary data.</text>
</comment>
<organism evidence="1 2">
    <name type="scientific">Musa balbisiana</name>
    <name type="common">Banana</name>
    <dbReference type="NCBI Taxonomy" id="52838"/>
    <lineage>
        <taxon>Eukaryota</taxon>
        <taxon>Viridiplantae</taxon>
        <taxon>Streptophyta</taxon>
        <taxon>Embryophyta</taxon>
        <taxon>Tracheophyta</taxon>
        <taxon>Spermatophyta</taxon>
        <taxon>Magnoliopsida</taxon>
        <taxon>Liliopsida</taxon>
        <taxon>Zingiberales</taxon>
        <taxon>Musaceae</taxon>
        <taxon>Musa</taxon>
    </lineage>
</organism>
<gene>
    <name evidence="1" type="ORF">C4D60_Mb11t19010</name>
</gene>
<dbReference type="EMBL" id="PYDT01000007">
    <property type="protein sequence ID" value="THU56606.1"/>
    <property type="molecule type" value="Genomic_DNA"/>
</dbReference>
<dbReference type="Proteomes" id="UP000317650">
    <property type="component" value="Chromosome 11"/>
</dbReference>
<dbReference type="STRING" id="52838.A0A4V4H5M3"/>
<accession>A0A4V4H5M3</accession>
<protein>
    <submittedName>
        <fullName evidence="1">Uncharacterized protein</fullName>
    </submittedName>
</protein>
<name>A0A4V4H5M3_MUSBA</name>
<sequence length="110" mass="12970">MASRSGFLTEWPWQRLGNFKYLILVPWVVHITDSYLTKEEGERDLSRFLSIFALLLRLAHAQLWINLAHFQTVRSKHLIVDKAIEFDQVDREMICSLSLSLVFIYLLSFI</sequence>
<proteinExistence type="predicted"/>
<reference evidence="1 2" key="1">
    <citation type="journal article" date="2019" name="Nat. Plants">
        <title>Genome sequencing of Musa balbisiana reveals subgenome evolution and function divergence in polyploid bananas.</title>
        <authorList>
            <person name="Yao X."/>
        </authorList>
    </citation>
    <scope>NUCLEOTIDE SEQUENCE [LARGE SCALE GENOMIC DNA]</scope>
    <source>
        <strain evidence="2">cv. DH-PKW</strain>
        <tissue evidence="1">Leaves</tissue>
    </source>
</reference>
<dbReference type="AlphaFoldDB" id="A0A4V4H5M3"/>
<keyword evidence="2" id="KW-1185">Reference proteome</keyword>